<gene>
    <name evidence="1" type="ORF">LHJ74_06060</name>
</gene>
<proteinExistence type="predicted"/>
<accession>A0ABT2JQE8</accession>
<organism evidence="1 2">
    <name type="scientific">Streptomyces gossypii</name>
    <dbReference type="NCBI Taxonomy" id="2883101"/>
    <lineage>
        <taxon>Bacteria</taxon>
        <taxon>Bacillati</taxon>
        <taxon>Actinomycetota</taxon>
        <taxon>Actinomycetes</taxon>
        <taxon>Kitasatosporales</taxon>
        <taxon>Streptomycetaceae</taxon>
        <taxon>Streptomyces</taxon>
    </lineage>
</organism>
<dbReference type="RefSeq" id="WP_260216464.1">
    <property type="nucleotide sequence ID" value="NZ_JAJAGO010000002.1"/>
</dbReference>
<comment type="caution">
    <text evidence="1">The sequence shown here is derived from an EMBL/GenBank/DDBJ whole genome shotgun (WGS) entry which is preliminary data.</text>
</comment>
<evidence type="ECO:0000313" key="1">
    <source>
        <dbReference type="EMBL" id="MCT2589494.1"/>
    </source>
</evidence>
<keyword evidence="2" id="KW-1185">Reference proteome</keyword>
<sequence>MADEATQLADRLVGLLEWMEQRGCTQKQMKQAVAEECAPYSRGVQVQAMNVMKRRI</sequence>
<name>A0ABT2JQE8_9ACTN</name>
<dbReference type="EMBL" id="JAJAGO010000002">
    <property type="protein sequence ID" value="MCT2589494.1"/>
    <property type="molecule type" value="Genomic_DNA"/>
</dbReference>
<evidence type="ECO:0000313" key="2">
    <source>
        <dbReference type="Proteomes" id="UP001156389"/>
    </source>
</evidence>
<dbReference type="Proteomes" id="UP001156389">
    <property type="component" value="Unassembled WGS sequence"/>
</dbReference>
<protein>
    <submittedName>
        <fullName evidence="1">Uncharacterized protein</fullName>
    </submittedName>
</protein>
<reference evidence="1 2" key="1">
    <citation type="submission" date="2021-10" db="EMBL/GenBank/DDBJ databases">
        <title>Streptomyces gossypii sp. nov., isolated from soil collected from cotton field.</title>
        <authorList>
            <person name="Ge X."/>
            <person name="Chen X."/>
            <person name="Liu W."/>
        </authorList>
    </citation>
    <scope>NUCLEOTIDE SEQUENCE [LARGE SCALE GENOMIC DNA]</scope>
    <source>
        <strain evidence="1 2">N2-109</strain>
    </source>
</reference>